<evidence type="ECO:0000259" key="7">
    <source>
        <dbReference type="SMART" id="SM00563"/>
    </source>
</evidence>
<dbReference type="GO" id="GO:0016024">
    <property type="term" value="P:CDP-diacylglycerol biosynthetic process"/>
    <property type="evidence" value="ECO:0007669"/>
    <property type="project" value="UniProtKB-UniPathway"/>
</dbReference>
<keyword evidence="8" id="KW-0012">Acyltransferase</keyword>
<evidence type="ECO:0000256" key="5">
    <source>
        <dbReference type="ARBA" id="ARBA00048427"/>
    </source>
</evidence>
<evidence type="ECO:0000256" key="3">
    <source>
        <dbReference type="ARBA" id="ARBA00013113"/>
    </source>
</evidence>
<sequence>MTTPITLPLWLFVLILLFAAVTFASHFLFPSVRWFLRRRLENAVAELNKRLKTPIQPFKLARRMDTVRRLVYDPEVAQAIIEHAKAKGVREDVAAQTAERYAREIVPGFSAFTYFAFAIRAARFLSQSLYRVRLTDANSDALEAIPADDTVVFVMNHRSNMDYVLVTWLVAERSALAYAVGEWARVWPLRGLVRALGGYFIRRRYNNPLYRKVLARYVQMATEAGVTQAVFPEGGLSRTGGLGEPKLGLISYILDGFHPGKSRNVTFVPVALNYDRVMEDRNLIAAQKRGTGGFRFSLLPIYRYLRRQVWHRLTGKFHRYGYAAVSFGDPLSLTDFLSHPHNDNAADLGEALMSRIAAVTPIVPVPLVSHALRDGARDMASLQAEVRTRIERAQSRGVSVHLARDDLDYTIEAGLRALMERGFVERKGETLAVSDRGSPVVEYYAASVAHLLDVEALAAPEG</sequence>
<dbReference type="SMART" id="SM00563">
    <property type="entry name" value="PlsC"/>
    <property type="match status" value="1"/>
</dbReference>
<comment type="catalytic activity">
    <reaction evidence="5">
        <text>sn-glycerol 3-phosphate + an acyl-CoA = a 1-acyl-sn-glycero-3-phosphate + CoA</text>
        <dbReference type="Rhea" id="RHEA:15325"/>
        <dbReference type="ChEBI" id="CHEBI:57287"/>
        <dbReference type="ChEBI" id="CHEBI:57597"/>
        <dbReference type="ChEBI" id="CHEBI:57970"/>
        <dbReference type="ChEBI" id="CHEBI:58342"/>
        <dbReference type="EC" id="2.3.1.15"/>
    </reaction>
</comment>
<dbReference type="AlphaFoldDB" id="A0A8F6TXF5"/>
<keyword evidence="6" id="KW-0812">Transmembrane</keyword>
<keyword evidence="9" id="KW-1185">Reference proteome</keyword>
<keyword evidence="6" id="KW-0472">Membrane</keyword>
<protein>
    <recommendedName>
        <fullName evidence="4">Glycerol-3-phosphate acyltransferase</fullName>
        <ecNumber evidence="3">2.3.1.15</ecNumber>
    </recommendedName>
</protein>
<comment type="subcellular location">
    <subcellularLocation>
        <location evidence="1">Endomembrane system</location>
        <topology evidence="1">Peripheral membrane protein</topology>
    </subcellularLocation>
</comment>
<evidence type="ECO:0000313" key="9">
    <source>
        <dbReference type="Proteomes" id="UP000825009"/>
    </source>
</evidence>
<dbReference type="RefSeq" id="WP_219003665.1">
    <property type="nucleotide sequence ID" value="NZ_CP079194.1"/>
</dbReference>
<accession>A0A8F6TXF5</accession>
<dbReference type="UniPathway" id="UPA00557">
    <property type="reaction ID" value="UER00612"/>
</dbReference>
<dbReference type="KEGG" id="gce:KYE46_04135"/>
<dbReference type="Pfam" id="PF01553">
    <property type="entry name" value="Acyltransferase"/>
    <property type="match status" value="1"/>
</dbReference>
<dbReference type="GO" id="GO:0004366">
    <property type="term" value="F:glycerol-3-phosphate O-acyltransferase activity"/>
    <property type="evidence" value="ECO:0007669"/>
    <property type="project" value="UniProtKB-EC"/>
</dbReference>
<dbReference type="GO" id="GO:0005886">
    <property type="term" value="C:plasma membrane"/>
    <property type="evidence" value="ECO:0007669"/>
    <property type="project" value="TreeGrafter"/>
</dbReference>
<keyword evidence="8" id="KW-0808">Transferase</keyword>
<evidence type="ECO:0000256" key="2">
    <source>
        <dbReference type="ARBA" id="ARBA00004765"/>
    </source>
</evidence>
<comment type="pathway">
    <text evidence="2">Phospholipid metabolism; CDP-diacylglycerol biosynthesis; CDP-diacylglycerol from sn-glycerol 3-phosphate: step 1/3.</text>
</comment>
<dbReference type="InterPro" id="IPR002123">
    <property type="entry name" value="Plipid/glycerol_acylTrfase"/>
</dbReference>
<dbReference type="Pfam" id="PF19277">
    <property type="entry name" value="GPAT_C"/>
    <property type="match status" value="1"/>
</dbReference>
<dbReference type="EMBL" id="CP079194">
    <property type="protein sequence ID" value="QXT40445.1"/>
    <property type="molecule type" value="Genomic_DNA"/>
</dbReference>
<dbReference type="Proteomes" id="UP000825009">
    <property type="component" value="Chromosome"/>
</dbReference>
<dbReference type="PANTHER" id="PTHR12563:SF17">
    <property type="entry name" value="DIHYDROXYACETONE PHOSPHATE ACYLTRANSFERASE"/>
    <property type="match status" value="1"/>
</dbReference>
<dbReference type="EC" id="2.3.1.15" evidence="3"/>
<dbReference type="InterPro" id="IPR022284">
    <property type="entry name" value="GPAT/DHAPAT"/>
</dbReference>
<gene>
    <name evidence="8" type="ORF">KYE46_04135</name>
</gene>
<evidence type="ECO:0000256" key="6">
    <source>
        <dbReference type="SAM" id="Phobius"/>
    </source>
</evidence>
<proteinExistence type="predicted"/>
<name>A0A8F6TXF5_9RHOB</name>
<keyword evidence="6" id="KW-1133">Transmembrane helix</keyword>
<organism evidence="8 9">
    <name type="scientific">Gymnodinialimonas ceratoperidinii</name>
    <dbReference type="NCBI Taxonomy" id="2856823"/>
    <lineage>
        <taxon>Bacteria</taxon>
        <taxon>Pseudomonadati</taxon>
        <taxon>Pseudomonadota</taxon>
        <taxon>Alphaproteobacteria</taxon>
        <taxon>Rhodobacterales</taxon>
        <taxon>Paracoccaceae</taxon>
        <taxon>Gymnodinialimonas</taxon>
    </lineage>
</organism>
<evidence type="ECO:0000256" key="1">
    <source>
        <dbReference type="ARBA" id="ARBA00004184"/>
    </source>
</evidence>
<dbReference type="PANTHER" id="PTHR12563">
    <property type="entry name" value="GLYCEROL-3-PHOSPHATE ACYLTRANSFERASE"/>
    <property type="match status" value="1"/>
</dbReference>
<feature type="domain" description="Phospholipid/glycerol acyltransferase" evidence="7">
    <location>
        <begin position="151"/>
        <end position="275"/>
    </location>
</feature>
<evidence type="ECO:0000313" key="8">
    <source>
        <dbReference type="EMBL" id="QXT40445.1"/>
    </source>
</evidence>
<feature type="transmembrane region" description="Helical" evidence="6">
    <location>
        <begin position="6"/>
        <end position="29"/>
    </location>
</feature>
<evidence type="ECO:0000256" key="4">
    <source>
        <dbReference type="ARBA" id="ARBA00013432"/>
    </source>
</evidence>
<reference evidence="8 9" key="1">
    <citation type="submission" date="2021-07" db="EMBL/GenBank/DDBJ databases">
        <title>A novel Jannaschia species isolated from marine dinoflagellate Ceratoperidinium margalefii.</title>
        <authorList>
            <person name="Jiang Y."/>
            <person name="Li Z."/>
        </authorList>
    </citation>
    <scope>NUCLEOTIDE SEQUENCE [LARGE SCALE GENOMIC DNA]</scope>
    <source>
        <strain evidence="8 9">J12C1-MA-4</strain>
    </source>
</reference>
<dbReference type="InterPro" id="IPR045520">
    <property type="entry name" value="GPAT/DHAPAT_C"/>
</dbReference>
<dbReference type="GO" id="GO:0012505">
    <property type="term" value="C:endomembrane system"/>
    <property type="evidence" value="ECO:0007669"/>
    <property type="project" value="UniProtKB-SubCell"/>
</dbReference>